<dbReference type="RefSeq" id="XP_012214145.1">
    <property type="nucleotide sequence ID" value="XM_012358722.1"/>
</dbReference>
<accession>A0A0D8JTJ8</accession>
<dbReference type="EMBL" id="GG704912">
    <property type="protein sequence ID" value="KJF60650.1"/>
    <property type="molecule type" value="Genomic_DNA"/>
</dbReference>
<dbReference type="Pfam" id="PF00702">
    <property type="entry name" value="Hydrolase"/>
    <property type="match status" value="1"/>
</dbReference>
<dbReference type="InterPro" id="IPR023214">
    <property type="entry name" value="HAD_sf"/>
</dbReference>
<dbReference type="PANTHER" id="PTHR43316">
    <property type="entry name" value="HYDROLASE, HALOACID DELAHOGENASE-RELATED"/>
    <property type="match status" value="1"/>
</dbReference>
<reference evidence="3" key="2">
    <citation type="journal article" date="2010" name="Genome Res.">
        <title>Population genomic sequencing of Coccidioides fungi reveals recent hybridization and transposon control.</title>
        <authorList>
            <person name="Neafsey D.E."/>
            <person name="Barker B.M."/>
            <person name="Sharpton T.J."/>
            <person name="Stajich J.E."/>
            <person name="Park D.J."/>
            <person name="Whiston E."/>
            <person name="Hung C.-Y."/>
            <person name="McMahan C."/>
            <person name="White J."/>
            <person name="Sykes S."/>
            <person name="Heiman D."/>
            <person name="Young S."/>
            <person name="Zeng Q."/>
            <person name="Abouelleil A."/>
            <person name="Aftuck L."/>
            <person name="Bessette D."/>
            <person name="Brown A."/>
            <person name="FitzGerald M."/>
            <person name="Lui A."/>
            <person name="Macdonald J.P."/>
            <person name="Priest M."/>
            <person name="Orbach M.J."/>
            <person name="Galgiani J.N."/>
            <person name="Kirkland T.N."/>
            <person name="Cole G.T."/>
            <person name="Birren B.W."/>
            <person name="Henn M.R."/>
            <person name="Taylor J.W."/>
            <person name="Rounsley S.D."/>
        </authorList>
    </citation>
    <scope>GENOME REANNOTATION</scope>
    <source>
        <strain evidence="3">RS</strain>
    </source>
</reference>
<keyword evidence="1" id="KW-0378">Hydrolase</keyword>
<dbReference type="GeneID" id="24163917"/>
<sequence>MAADRPLTSFRLLSFDIYGTLVDWETGIHEALKPLVSRLPDNHRLRSDHLALGKAFGKHERGLQTTQPRLTYDRVLKTAYEQLAKELHVVPQGNDAERLLDEEACMFAASIATWPPFPDTVDAMRRLKKRFKLVPVSNVDRASFEKTLHGPLGGVHRDLMAGEPFFDAIYTAQDIGSYKPDLRNFEYLISHVKEEFGVETEDILHVAQSLHHDHEPAKKIGLSSAWISRGDGGQSGMGGEVKEYIQTGRVAFGWQFRSLAELADAVDREGTNS</sequence>
<dbReference type="Gene3D" id="1.10.150.750">
    <property type="match status" value="1"/>
</dbReference>
<dbReference type="OMA" id="WIERGEE"/>
<gene>
    <name evidence="2" type="ORF">CIMG_11877</name>
</gene>
<dbReference type="Gene3D" id="3.40.50.1000">
    <property type="entry name" value="HAD superfamily/HAD-like"/>
    <property type="match status" value="1"/>
</dbReference>
<dbReference type="STRING" id="246410.A0A0D8JTJ8"/>
<evidence type="ECO:0000313" key="2">
    <source>
        <dbReference type="EMBL" id="KJF60650.1"/>
    </source>
</evidence>
<dbReference type="InterPro" id="IPR036412">
    <property type="entry name" value="HAD-like_sf"/>
</dbReference>
<dbReference type="OrthoDB" id="444127at2759"/>
<dbReference type="PANTHER" id="PTHR43316:SF9">
    <property type="entry name" value="ACID DEHALOGENASE, PUTATIVE (AFU_ORTHOLOGUE AFUA_6G14460)-RELATED"/>
    <property type="match status" value="1"/>
</dbReference>
<evidence type="ECO:0000313" key="3">
    <source>
        <dbReference type="Proteomes" id="UP000001261"/>
    </source>
</evidence>
<reference evidence="3" key="1">
    <citation type="journal article" date="2009" name="Genome Res.">
        <title>Comparative genomic analyses of the human fungal pathogens Coccidioides and their relatives.</title>
        <authorList>
            <person name="Sharpton T.J."/>
            <person name="Stajich J.E."/>
            <person name="Rounsley S.D."/>
            <person name="Gardner M.J."/>
            <person name="Wortman J.R."/>
            <person name="Jordar V.S."/>
            <person name="Maiti R."/>
            <person name="Kodira C.D."/>
            <person name="Neafsey D.E."/>
            <person name="Zeng Q."/>
            <person name="Hung C.-Y."/>
            <person name="McMahan C."/>
            <person name="Muszewska A."/>
            <person name="Grynberg M."/>
            <person name="Mandel M.A."/>
            <person name="Kellner E.M."/>
            <person name="Barker B.M."/>
            <person name="Galgiani J.N."/>
            <person name="Orbach M.J."/>
            <person name="Kirkland T.N."/>
            <person name="Cole G.T."/>
            <person name="Henn M.R."/>
            <person name="Birren B.W."/>
            <person name="Taylor J.W."/>
        </authorList>
    </citation>
    <scope>NUCLEOTIDE SEQUENCE [LARGE SCALE GENOMIC DNA]</scope>
    <source>
        <strain evidence="3">RS</strain>
    </source>
</reference>
<dbReference type="AlphaFoldDB" id="A0A0D8JTJ8"/>
<protein>
    <submittedName>
        <fullName evidence="2">Haloacid dehalogenase, type II</fullName>
    </submittedName>
</protein>
<dbReference type="KEGG" id="cim:CIMG_11877"/>
<dbReference type="GO" id="GO:0016787">
    <property type="term" value="F:hydrolase activity"/>
    <property type="evidence" value="ECO:0007669"/>
    <property type="project" value="UniProtKB-KW"/>
</dbReference>
<dbReference type="InterPro" id="IPR051540">
    <property type="entry name" value="S-2-haloacid_dehalogenase"/>
</dbReference>
<dbReference type="Proteomes" id="UP000001261">
    <property type="component" value="Unassembled WGS sequence"/>
</dbReference>
<evidence type="ECO:0000256" key="1">
    <source>
        <dbReference type="ARBA" id="ARBA00022801"/>
    </source>
</evidence>
<name>A0A0D8JTJ8_COCIM</name>
<dbReference type="SFLD" id="SFLDG01129">
    <property type="entry name" value="C1.5:_HAD__Beta-PGM__Phosphata"/>
    <property type="match status" value="1"/>
</dbReference>
<organism evidence="2 3">
    <name type="scientific">Coccidioides immitis (strain RS)</name>
    <name type="common">Valley fever fungus</name>
    <dbReference type="NCBI Taxonomy" id="246410"/>
    <lineage>
        <taxon>Eukaryota</taxon>
        <taxon>Fungi</taxon>
        <taxon>Dikarya</taxon>
        <taxon>Ascomycota</taxon>
        <taxon>Pezizomycotina</taxon>
        <taxon>Eurotiomycetes</taxon>
        <taxon>Eurotiomycetidae</taxon>
        <taxon>Onygenales</taxon>
        <taxon>Onygenaceae</taxon>
        <taxon>Coccidioides</taxon>
    </lineage>
</organism>
<proteinExistence type="predicted"/>
<dbReference type="SFLD" id="SFLDS00003">
    <property type="entry name" value="Haloacid_Dehalogenase"/>
    <property type="match status" value="1"/>
</dbReference>
<dbReference type="InParanoid" id="A0A0D8JTJ8"/>
<keyword evidence="3" id="KW-1185">Reference proteome</keyword>
<dbReference type="SUPFAM" id="SSF56784">
    <property type="entry name" value="HAD-like"/>
    <property type="match status" value="1"/>
</dbReference>
<dbReference type="VEuPathDB" id="FungiDB:CIMG_11877"/>